<feature type="transmembrane region" description="Helical" evidence="1">
    <location>
        <begin position="305"/>
        <end position="327"/>
    </location>
</feature>
<accession>A0A397AUB9</accession>
<evidence type="ECO:0000313" key="3">
    <source>
        <dbReference type="Proteomes" id="UP000266239"/>
    </source>
</evidence>
<keyword evidence="1" id="KW-0472">Membrane</keyword>
<protein>
    <submittedName>
        <fullName evidence="2">Uncharacterized protein</fullName>
    </submittedName>
</protein>
<sequence length="362" mass="37988">MAHCPHYSFSQTTRMRSYSKMMQALVSVLAATTAHAQSSTDVGTTSLSNNSGGAGACVAVQLIPSVEGANGVSVFSDESCEKDATNCVPLTYCRKCKLYDTAVSFLFKSCPPSAFPAVMSSSQVNCPSYLYPEEPPTGISAIYDAQCPIYGGKGCISNGAACRRCLVNASSGLDYHPCDLNTCLPSAVVTLKGAVGILDPRCNDAGTSTLVGCIPFTSCRLCRLDKNEDNAYLPGCAALTWPALSDQSGDSNYHAAELSVAASSSDVTIPWPNVDVNLSHMTAAIQSFSIDVGQDVFGKTMANDVIISVVLAVLLVLIGIAASVVYVKCIRVKAVTTIPIISKPGTHSKHPQIHDPEISVVV</sequence>
<evidence type="ECO:0000256" key="1">
    <source>
        <dbReference type="SAM" id="Phobius"/>
    </source>
</evidence>
<organism evidence="2 3">
    <name type="scientific">Aphanomyces astaci</name>
    <name type="common">Crayfish plague agent</name>
    <dbReference type="NCBI Taxonomy" id="112090"/>
    <lineage>
        <taxon>Eukaryota</taxon>
        <taxon>Sar</taxon>
        <taxon>Stramenopiles</taxon>
        <taxon>Oomycota</taxon>
        <taxon>Saprolegniomycetes</taxon>
        <taxon>Saprolegniales</taxon>
        <taxon>Verrucalvaceae</taxon>
        <taxon>Aphanomyces</taxon>
    </lineage>
</organism>
<dbReference type="VEuPathDB" id="FungiDB:H257_13538"/>
<keyword evidence="1" id="KW-0812">Transmembrane</keyword>
<reference evidence="2 3" key="1">
    <citation type="submission" date="2018-08" db="EMBL/GenBank/DDBJ databases">
        <title>Aphanomyces genome sequencing and annotation.</title>
        <authorList>
            <person name="Minardi D."/>
            <person name="Oidtmann B."/>
            <person name="Van Der Giezen M."/>
            <person name="Studholme D.J."/>
        </authorList>
    </citation>
    <scope>NUCLEOTIDE SEQUENCE [LARGE SCALE GENOMIC DNA]</scope>
    <source>
        <strain evidence="2 3">Yx</strain>
    </source>
</reference>
<keyword evidence="1" id="KW-1133">Transmembrane helix</keyword>
<gene>
    <name evidence="2" type="ORF">DYB25_003901</name>
</gene>
<dbReference type="EMBL" id="QUTA01006371">
    <property type="protein sequence ID" value="RHY11420.1"/>
    <property type="molecule type" value="Genomic_DNA"/>
</dbReference>
<evidence type="ECO:0000313" key="2">
    <source>
        <dbReference type="EMBL" id="RHY11420.1"/>
    </source>
</evidence>
<name>A0A397AUB9_APHAT</name>
<dbReference type="Proteomes" id="UP000266239">
    <property type="component" value="Unassembled WGS sequence"/>
</dbReference>
<comment type="caution">
    <text evidence="2">The sequence shown here is derived from an EMBL/GenBank/DDBJ whole genome shotgun (WGS) entry which is preliminary data.</text>
</comment>
<dbReference type="AlphaFoldDB" id="A0A397AUB9"/>
<proteinExistence type="predicted"/>